<dbReference type="CDD" id="cd01948">
    <property type="entry name" value="EAL"/>
    <property type="match status" value="1"/>
</dbReference>
<dbReference type="STRING" id="225849.swp_2372"/>
<dbReference type="InterPro" id="IPR043128">
    <property type="entry name" value="Rev_trsase/Diguanyl_cyclase"/>
</dbReference>
<dbReference type="PROSITE" id="PS50887">
    <property type="entry name" value="GGDEF"/>
    <property type="match status" value="1"/>
</dbReference>
<dbReference type="InterPro" id="IPR029787">
    <property type="entry name" value="Nucleotide_cyclase"/>
</dbReference>
<dbReference type="AlphaFoldDB" id="B8CM59"/>
<dbReference type="GO" id="GO:0071111">
    <property type="term" value="F:cyclic-guanylate-specific phosphodiesterase activity"/>
    <property type="evidence" value="ECO:0007669"/>
    <property type="project" value="InterPro"/>
</dbReference>
<dbReference type="Proteomes" id="UP000000753">
    <property type="component" value="Chromosome"/>
</dbReference>
<dbReference type="InterPro" id="IPR000160">
    <property type="entry name" value="GGDEF_dom"/>
</dbReference>
<evidence type="ECO:0000313" key="4">
    <source>
        <dbReference type="EMBL" id="ACJ29116.1"/>
    </source>
</evidence>
<dbReference type="EMBL" id="CP000472">
    <property type="protein sequence ID" value="ACJ29116.1"/>
    <property type="molecule type" value="Genomic_DNA"/>
</dbReference>
<reference evidence="4 5" key="1">
    <citation type="journal article" date="2008" name="PLoS ONE">
        <title>Environmental adaptation: genomic analysis of the piezotolerant and psychrotolerant deep-sea iron reducing bacterium Shewanella piezotolerans WP3.</title>
        <authorList>
            <person name="Wang F."/>
            <person name="Wang J."/>
            <person name="Jian H."/>
            <person name="Zhang B."/>
            <person name="Li S."/>
            <person name="Wang F."/>
            <person name="Zeng X."/>
            <person name="Gao L."/>
            <person name="Bartlett D.H."/>
            <person name="Yu J."/>
            <person name="Hu S."/>
            <person name="Xiao X."/>
        </authorList>
    </citation>
    <scope>NUCLEOTIDE SEQUENCE [LARGE SCALE GENOMIC DNA]</scope>
    <source>
        <strain evidence="5">WP3 / JCM 13877</strain>
    </source>
</reference>
<evidence type="ECO:0000259" key="3">
    <source>
        <dbReference type="PROSITE" id="PS50887"/>
    </source>
</evidence>
<dbReference type="InterPro" id="IPR050706">
    <property type="entry name" value="Cyclic-di-GMP_PDE-like"/>
</dbReference>
<feature type="domain" description="EAL" evidence="2">
    <location>
        <begin position="395"/>
        <end position="646"/>
    </location>
</feature>
<sequence length="648" mass="73110">MNVNGLNMTSFRYFQFFLVSIFCGLTFVTYTVNRADILTYSENTLAQYAATINAATSWQGDGKALFLNLDKQFSFQFFQYIDSNDSDNSYTHGRLLPQHEDVISELFQIDIPYTQSLENGRLQVRLSIGNAFSETVIKFKQQLMLIWATFLLISIFSFALTLRQTKKLRYSAKLIEELPSFAFHSIQKSKLKGEFKLLATAIESCQYNLKAEIDKLTDANEKLSRAAFQDPITGFGTRAKFTEKLNEICSPNSQQFGVLAIVKATELGSINQLHGREAGDDYLTRISNHIRKSLVKSPNAYCYRISTADFALILPDVTLKDGTSIIEQVKNAFDEYQQNLGTDSVAYIGLCPYLQNSDPVSLMTLADTAVSIAQTLGPNSVHVLQRLNGDELFGDSRWKVAIDDIVKRQAIKFYAQPIRPCRNDVESYRELLSRFYNVQGKFLPTTTVIAMAERHGMSEELDRLVILKTLSMLNETPSMSGLFGINISASSANQESFVAWLKNVLVRQRHIAARLVFEVNESGMQTNLSATYHFINEIHSVGARVSIERFGLGFTSFKFFKDVRPDFIKLDSSYTQGINSDAHNQFFVKMIIDIARKLTIRVIATGVENQEEKLAMEHLLMDGLQGYYIAKPTPLLTVSNSEKAEIVL</sequence>
<dbReference type="eggNOG" id="COG2199">
    <property type="taxonomic scope" value="Bacteria"/>
</dbReference>
<dbReference type="HOGENOM" id="CLU_000445_109_3_6"/>
<dbReference type="SMART" id="SM00267">
    <property type="entry name" value="GGDEF"/>
    <property type="match status" value="1"/>
</dbReference>
<keyword evidence="5" id="KW-1185">Reference proteome</keyword>
<dbReference type="PANTHER" id="PTHR33121">
    <property type="entry name" value="CYCLIC DI-GMP PHOSPHODIESTERASE PDEF"/>
    <property type="match status" value="1"/>
</dbReference>
<proteinExistence type="predicted"/>
<name>B8CM59_SHEPW</name>
<evidence type="ECO:0000256" key="1">
    <source>
        <dbReference type="SAM" id="Phobius"/>
    </source>
</evidence>
<gene>
    <name evidence="4" type="ordered locus">swp_2372</name>
</gene>
<dbReference type="SUPFAM" id="SSF141868">
    <property type="entry name" value="EAL domain-like"/>
    <property type="match status" value="1"/>
</dbReference>
<keyword evidence="1" id="KW-1133">Transmembrane helix</keyword>
<evidence type="ECO:0000313" key="5">
    <source>
        <dbReference type="Proteomes" id="UP000000753"/>
    </source>
</evidence>
<dbReference type="KEGG" id="swp:swp_2372"/>
<keyword evidence="1" id="KW-0472">Membrane</keyword>
<organism evidence="4 5">
    <name type="scientific">Shewanella piezotolerans (strain WP3 / JCM 13877)</name>
    <dbReference type="NCBI Taxonomy" id="225849"/>
    <lineage>
        <taxon>Bacteria</taxon>
        <taxon>Pseudomonadati</taxon>
        <taxon>Pseudomonadota</taxon>
        <taxon>Gammaproteobacteria</taxon>
        <taxon>Alteromonadales</taxon>
        <taxon>Shewanellaceae</taxon>
        <taxon>Shewanella</taxon>
    </lineage>
</organism>
<dbReference type="Pfam" id="PF00563">
    <property type="entry name" value="EAL"/>
    <property type="match status" value="1"/>
</dbReference>
<dbReference type="Gene3D" id="3.30.70.270">
    <property type="match status" value="1"/>
</dbReference>
<dbReference type="PANTHER" id="PTHR33121:SF79">
    <property type="entry name" value="CYCLIC DI-GMP PHOSPHODIESTERASE PDED-RELATED"/>
    <property type="match status" value="1"/>
</dbReference>
<dbReference type="SMART" id="SM00052">
    <property type="entry name" value="EAL"/>
    <property type="match status" value="1"/>
</dbReference>
<dbReference type="Pfam" id="PF00990">
    <property type="entry name" value="GGDEF"/>
    <property type="match status" value="1"/>
</dbReference>
<dbReference type="Gene3D" id="3.20.20.450">
    <property type="entry name" value="EAL domain"/>
    <property type="match status" value="1"/>
</dbReference>
<dbReference type="InterPro" id="IPR035919">
    <property type="entry name" value="EAL_sf"/>
</dbReference>
<protein>
    <submittedName>
        <fullName evidence="4">GGDEF domain protein</fullName>
    </submittedName>
</protein>
<feature type="transmembrane region" description="Helical" evidence="1">
    <location>
        <begin position="12"/>
        <end position="32"/>
    </location>
</feature>
<accession>B8CM59</accession>
<keyword evidence="1" id="KW-0812">Transmembrane</keyword>
<feature type="domain" description="GGDEF" evidence="3">
    <location>
        <begin position="255"/>
        <end position="386"/>
    </location>
</feature>
<dbReference type="PROSITE" id="PS50883">
    <property type="entry name" value="EAL"/>
    <property type="match status" value="1"/>
</dbReference>
<dbReference type="eggNOG" id="COG2200">
    <property type="taxonomic scope" value="Bacteria"/>
</dbReference>
<evidence type="ECO:0000259" key="2">
    <source>
        <dbReference type="PROSITE" id="PS50883"/>
    </source>
</evidence>
<feature type="transmembrane region" description="Helical" evidence="1">
    <location>
        <begin position="143"/>
        <end position="162"/>
    </location>
</feature>
<dbReference type="SUPFAM" id="SSF55073">
    <property type="entry name" value="Nucleotide cyclase"/>
    <property type="match status" value="1"/>
</dbReference>
<dbReference type="InterPro" id="IPR001633">
    <property type="entry name" value="EAL_dom"/>
</dbReference>